<organism evidence="1">
    <name type="scientific">Aphanomyces astaci</name>
    <name type="common">Crayfish plague agent</name>
    <dbReference type="NCBI Taxonomy" id="112090"/>
    <lineage>
        <taxon>Eukaryota</taxon>
        <taxon>Sar</taxon>
        <taxon>Stramenopiles</taxon>
        <taxon>Oomycota</taxon>
        <taxon>Saprolegniomycetes</taxon>
        <taxon>Saprolegniales</taxon>
        <taxon>Verrucalvaceae</taxon>
        <taxon>Aphanomyces</taxon>
    </lineage>
</organism>
<gene>
    <name evidence="1" type="ORF">H257_19287</name>
</gene>
<dbReference type="AlphaFoldDB" id="W4F8H3"/>
<accession>W4F8H3</accession>
<protein>
    <submittedName>
        <fullName evidence="1">Uncharacterized protein</fullName>
    </submittedName>
</protein>
<reference evidence="1" key="1">
    <citation type="submission" date="2013-12" db="EMBL/GenBank/DDBJ databases">
        <title>The Genome Sequence of Aphanomyces astaci APO3.</title>
        <authorList>
            <consortium name="The Broad Institute Genomics Platform"/>
            <person name="Russ C."/>
            <person name="Tyler B."/>
            <person name="van West P."/>
            <person name="Dieguez-Uribeondo J."/>
            <person name="Young S.K."/>
            <person name="Zeng Q."/>
            <person name="Gargeya S."/>
            <person name="Fitzgerald M."/>
            <person name="Abouelleil A."/>
            <person name="Alvarado L."/>
            <person name="Chapman S.B."/>
            <person name="Gainer-Dewar J."/>
            <person name="Goldberg J."/>
            <person name="Griggs A."/>
            <person name="Gujja S."/>
            <person name="Hansen M."/>
            <person name="Howarth C."/>
            <person name="Imamovic A."/>
            <person name="Ireland A."/>
            <person name="Larimer J."/>
            <person name="McCowan C."/>
            <person name="Murphy C."/>
            <person name="Pearson M."/>
            <person name="Poon T.W."/>
            <person name="Priest M."/>
            <person name="Roberts A."/>
            <person name="Saif S."/>
            <person name="Shea T."/>
            <person name="Sykes S."/>
            <person name="Wortman J."/>
            <person name="Nusbaum C."/>
            <person name="Birren B."/>
        </authorList>
    </citation>
    <scope>NUCLEOTIDE SEQUENCE [LARGE SCALE GENOMIC DNA]</scope>
    <source>
        <strain evidence="1">APO3</strain>
    </source>
</reference>
<sequence length="117" mass="13153">MVRSGAVTMIVFNFMARRSFFTMTLLNGTALPATTSFSTKWRWSGCTGGLMWRWYLSGSRLFCVSWSLRMPLITVISSAKGPTCGFWCLASHFSLNWSRGCLTWTCTPMLNVTINGK</sequence>
<dbReference type="RefSeq" id="XP_009846734.1">
    <property type="nucleotide sequence ID" value="XM_009848432.1"/>
</dbReference>
<evidence type="ECO:0000313" key="1">
    <source>
        <dbReference type="EMBL" id="ETV63780.1"/>
    </source>
</evidence>
<dbReference type="EMBL" id="KI913571">
    <property type="protein sequence ID" value="ETV63780.1"/>
    <property type="molecule type" value="Genomic_DNA"/>
</dbReference>
<dbReference type="VEuPathDB" id="FungiDB:H257_19287"/>
<proteinExistence type="predicted"/>
<dbReference type="GeneID" id="20821283"/>
<name>W4F8H3_APHAT</name>